<organism evidence="5 6">
    <name type="scientific">Georgenia daeguensis</name>
    <dbReference type="NCBI Taxonomy" id="908355"/>
    <lineage>
        <taxon>Bacteria</taxon>
        <taxon>Bacillati</taxon>
        <taxon>Actinomycetota</taxon>
        <taxon>Actinomycetes</taxon>
        <taxon>Micrococcales</taxon>
        <taxon>Bogoriellaceae</taxon>
        <taxon>Georgenia</taxon>
    </lineage>
</organism>
<dbReference type="PANTHER" id="PTHR43537">
    <property type="entry name" value="TRANSCRIPTIONAL REGULATOR, GNTR FAMILY"/>
    <property type="match status" value="1"/>
</dbReference>
<feature type="domain" description="HTH gntR-type" evidence="4">
    <location>
        <begin position="14"/>
        <end position="82"/>
    </location>
</feature>
<dbReference type="PROSITE" id="PS50949">
    <property type="entry name" value="HTH_GNTR"/>
    <property type="match status" value="1"/>
</dbReference>
<dbReference type="PRINTS" id="PR00035">
    <property type="entry name" value="HTHGNTR"/>
</dbReference>
<dbReference type="Gene3D" id="1.20.120.530">
    <property type="entry name" value="GntR ligand-binding domain-like"/>
    <property type="match status" value="1"/>
</dbReference>
<proteinExistence type="predicted"/>
<dbReference type="InterPro" id="IPR000524">
    <property type="entry name" value="Tscrpt_reg_HTH_GntR"/>
</dbReference>
<dbReference type="Pfam" id="PF07729">
    <property type="entry name" value="FCD"/>
    <property type="match status" value="1"/>
</dbReference>
<dbReference type="Gene3D" id="1.10.10.10">
    <property type="entry name" value="Winged helix-like DNA-binding domain superfamily/Winged helix DNA-binding domain"/>
    <property type="match status" value="1"/>
</dbReference>
<name>A0ABP8EVX3_9MICO</name>
<keyword evidence="6" id="KW-1185">Reference proteome</keyword>
<evidence type="ECO:0000256" key="3">
    <source>
        <dbReference type="ARBA" id="ARBA00023163"/>
    </source>
</evidence>
<accession>A0ABP8EVX3</accession>
<keyword evidence="3" id="KW-0804">Transcription</keyword>
<sequence length="250" mass="27254">MPQNPGSTRILPGPTLAEQVAEQILNKILAAGMSPGEPLPSARELGEEFGVSRTVVREAVSSLVARGVIETRSGVGLRVGNVSSELVSDALSLFLRIHGGLDYQQVHEVRHLLELQVVRLACERASDEDLEEIRRTHEQMTAAVASPETAAKLDVNFHRQLAVATHNPLYVVVLDSLHGVLIEARRGAVLSPSRARHAAEFHQRILDAVLRRDCDAAEQAMERHLDDVAAHWATMQKGRQGAAELSRASD</sequence>
<dbReference type="RefSeq" id="WP_345041153.1">
    <property type="nucleotide sequence ID" value="NZ_BAABBA010000010.1"/>
</dbReference>
<dbReference type="SUPFAM" id="SSF46785">
    <property type="entry name" value="Winged helix' DNA-binding domain"/>
    <property type="match status" value="1"/>
</dbReference>
<keyword evidence="1" id="KW-0805">Transcription regulation</keyword>
<comment type="caution">
    <text evidence="5">The sequence shown here is derived from an EMBL/GenBank/DDBJ whole genome shotgun (WGS) entry which is preliminary data.</text>
</comment>
<keyword evidence="2" id="KW-0238">DNA-binding</keyword>
<dbReference type="EMBL" id="BAABBA010000010">
    <property type="protein sequence ID" value="GAA4287908.1"/>
    <property type="molecule type" value="Genomic_DNA"/>
</dbReference>
<dbReference type="SMART" id="SM00345">
    <property type="entry name" value="HTH_GNTR"/>
    <property type="match status" value="1"/>
</dbReference>
<dbReference type="InterPro" id="IPR036388">
    <property type="entry name" value="WH-like_DNA-bd_sf"/>
</dbReference>
<protein>
    <submittedName>
        <fullName evidence="5">FadR/GntR family transcriptional regulator</fullName>
    </submittedName>
</protein>
<evidence type="ECO:0000313" key="5">
    <source>
        <dbReference type="EMBL" id="GAA4287908.1"/>
    </source>
</evidence>
<dbReference type="CDD" id="cd07377">
    <property type="entry name" value="WHTH_GntR"/>
    <property type="match status" value="1"/>
</dbReference>
<dbReference type="Pfam" id="PF00392">
    <property type="entry name" value="GntR"/>
    <property type="match status" value="1"/>
</dbReference>
<reference evidence="6" key="1">
    <citation type="journal article" date="2019" name="Int. J. Syst. Evol. Microbiol.">
        <title>The Global Catalogue of Microorganisms (GCM) 10K type strain sequencing project: providing services to taxonomists for standard genome sequencing and annotation.</title>
        <authorList>
            <consortium name="The Broad Institute Genomics Platform"/>
            <consortium name="The Broad Institute Genome Sequencing Center for Infectious Disease"/>
            <person name="Wu L."/>
            <person name="Ma J."/>
        </authorList>
    </citation>
    <scope>NUCLEOTIDE SEQUENCE [LARGE SCALE GENOMIC DNA]</scope>
    <source>
        <strain evidence="6">JCM 17459</strain>
    </source>
</reference>
<dbReference type="InterPro" id="IPR008920">
    <property type="entry name" value="TF_FadR/GntR_C"/>
</dbReference>
<dbReference type="PANTHER" id="PTHR43537:SF5">
    <property type="entry name" value="UXU OPERON TRANSCRIPTIONAL REGULATOR"/>
    <property type="match status" value="1"/>
</dbReference>
<dbReference type="SUPFAM" id="SSF48008">
    <property type="entry name" value="GntR ligand-binding domain-like"/>
    <property type="match status" value="1"/>
</dbReference>
<dbReference type="SMART" id="SM00895">
    <property type="entry name" value="FCD"/>
    <property type="match status" value="1"/>
</dbReference>
<evidence type="ECO:0000256" key="2">
    <source>
        <dbReference type="ARBA" id="ARBA00023125"/>
    </source>
</evidence>
<dbReference type="InterPro" id="IPR036390">
    <property type="entry name" value="WH_DNA-bd_sf"/>
</dbReference>
<dbReference type="InterPro" id="IPR011711">
    <property type="entry name" value="GntR_C"/>
</dbReference>
<evidence type="ECO:0000313" key="6">
    <source>
        <dbReference type="Proteomes" id="UP001499841"/>
    </source>
</evidence>
<evidence type="ECO:0000259" key="4">
    <source>
        <dbReference type="PROSITE" id="PS50949"/>
    </source>
</evidence>
<dbReference type="Proteomes" id="UP001499841">
    <property type="component" value="Unassembled WGS sequence"/>
</dbReference>
<gene>
    <name evidence="5" type="ORF">GCM10022262_22680</name>
</gene>
<evidence type="ECO:0000256" key="1">
    <source>
        <dbReference type="ARBA" id="ARBA00023015"/>
    </source>
</evidence>